<dbReference type="InterPro" id="IPR040256">
    <property type="entry name" value="At4g02000-like"/>
</dbReference>
<dbReference type="AlphaFoldDB" id="A0A3P6EAV7"/>
<dbReference type="EMBL" id="LR031875">
    <property type="protein sequence ID" value="VDD31265.1"/>
    <property type="molecule type" value="Genomic_DNA"/>
</dbReference>
<reference evidence="4" key="1">
    <citation type="submission" date="2018-11" db="EMBL/GenBank/DDBJ databases">
        <authorList>
            <consortium name="Genoscope - CEA"/>
            <person name="William W."/>
        </authorList>
    </citation>
    <scope>NUCLEOTIDE SEQUENCE</scope>
</reference>
<evidence type="ECO:0000259" key="3">
    <source>
        <dbReference type="Pfam" id="PF14392"/>
    </source>
</evidence>
<dbReference type="InterPro" id="IPR025836">
    <property type="entry name" value="Zn_knuckle_CX2CX4HX4C"/>
</dbReference>
<organism evidence="4">
    <name type="scientific">Brassica oleracea</name>
    <name type="common">Wild cabbage</name>
    <dbReference type="NCBI Taxonomy" id="3712"/>
    <lineage>
        <taxon>Eukaryota</taxon>
        <taxon>Viridiplantae</taxon>
        <taxon>Streptophyta</taxon>
        <taxon>Embryophyta</taxon>
        <taxon>Tracheophyta</taxon>
        <taxon>Spermatophyta</taxon>
        <taxon>Magnoliopsida</taxon>
        <taxon>eudicotyledons</taxon>
        <taxon>Gunneridae</taxon>
        <taxon>Pentapetalae</taxon>
        <taxon>rosids</taxon>
        <taxon>malvids</taxon>
        <taxon>Brassicales</taxon>
        <taxon>Brassicaceae</taxon>
        <taxon>Brassiceae</taxon>
        <taxon>Brassica</taxon>
    </lineage>
</organism>
<dbReference type="PANTHER" id="PTHR31286:SF162">
    <property type="entry name" value="DUF4283 DOMAIN-CONTAINING PROTEIN-RELATED"/>
    <property type="match status" value="1"/>
</dbReference>
<dbReference type="InterPro" id="IPR025558">
    <property type="entry name" value="DUF4283"/>
</dbReference>
<evidence type="ECO:0000256" key="1">
    <source>
        <dbReference type="SAM" id="MobiDB-lite"/>
    </source>
</evidence>
<protein>
    <recommendedName>
        <fullName evidence="5">DUF4283 domain-containing protein</fullName>
    </recommendedName>
</protein>
<name>A0A3P6EAV7_BRAOL</name>
<proteinExistence type="predicted"/>
<evidence type="ECO:0008006" key="5">
    <source>
        <dbReference type="Google" id="ProtNLM"/>
    </source>
</evidence>
<feature type="domain" description="DUF4283" evidence="2">
    <location>
        <begin position="1"/>
        <end position="55"/>
    </location>
</feature>
<feature type="compositionally biased region" description="Basic and acidic residues" evidence="1">
    <location>
        <begin position="270"/>
        <end position="279"/>
    </location>
</feature>
<gene>
    <name evidence="4" type="ORF">BOLC9T56588H</name>
</gene>
<dbReference type="PANTHER" id="PTHR31286">
    <property type="entry name" value="GLYCINE-RICH CELL WALL STRUCTURAL PROTEIN 1.8-LIKE"/>
    <property type="match status" value="1"/>
</dbReference>
<sequence length="491" mass="56133">MPTQWGLQDRITANDLGKGKFLFNFTTEEDLMYILQKGPFHYNYCMFVLVRWEPVVHDDYSWIIPFWVQLYGLPLHLWTVTNLRNIGSRIGHVDVDSIELTEGRMRIEVDSRRPLMFIRKVESPDAEEVTIEIKYDILFKHCTTCGLMSHEKGYCPTMDTTARLSSERGGVFTRVHMPQERNDRQPSLRDYRQLPVRREVEPVRNAATNRDMGARWTETRHENEFRSRYHDDNVYQTRNKGSGERFQSHSDTILRRRDERHSGNRYGGSRYDRGPYDSKEELTWREKTLDKPLVKADEESAVAGSGENRGSRRLASTIVTPSHQLPPQEENITFRGKNVALALTFSPQAASGGVENDQVIGALEDMEILDTTDAGMMDCDAQDDDLLADEVMDMEEQAKHLSVAHQSEVRVAPNNKKSSRSGIKRNAPLGIQSKNKEFLRQGSPRARSVKPSGGSKLAENGKPRRVSRKSRESSSTSDGLMGSKYPSDRYI</sequence>
<feature type="region of interest" description="Disordered" evidence="1">
    <location>
        <begin position="235"/>
        <end position="279"/>
    </location>
</feature>
<feature type="compositionally biased region" description="Basic and acidic residues" evidence="1">
    <location>
        <begin position="241"/>
        <end position="262"/>
    </location>
</feature>
<accession>A0A3P6EAV7</accession>
<dbReference type="Pfam" id="PF14392">
    <property type="entry name" value="zf-CCHC_4"/>
    <property type="match status" value="1"/>
</dbReference>
<feature type="domain" description="Zinc knuckle CX2CX4HX4C" evidence="3">
    <location>
        <begin position="109"/>
        <end position="156"/>
    </location>
</feature>
<evidence type="ECO:0000259" key="2">
    <source>
        <dbReference type="Pfam" id="PF14111"/>
    </source>
</evidence>
<evidence type="ECO:0000313" key="4">
    <source>
        <dbReference type="EMBL" id="VDD31265.1"/>
    </source>
</evidence>
<feature type="region of interest" description="Disordered" evidence="1">
    <location>
        <begin position="402"/>
        <end position="491"/>
    </location>
</feature>
<dbReference type="Pfam" id="PF14111">
    <property type="entry name" value="DUF4283"/>
    <property type="match status" value="1"/>
</dbReference>